<evidence type="ECO:0000259" key="1">
    <source>
        <dbReference type="Pfam" id="PF13482"/>
    </source>
</evidence>
<evidence type="ECO:0000313" key="2">
    <source>
        <dbReference type="EMBL" id="MBK9718196.1"/>
    </source>
</evidence>
<dbReference type="InterPro" id="IPR036397">
    <property type="entry name" value="RNaseH_sf"/>
</dbReference>
<dbReference type="InterPro" id="IPR038720">
    <property type="entry name" value="YprB_RNase_H-like_dom"/>
</dbReference>
<dbReference type="Gene3D" id="3.30.420.10">
    <property type="entry name" value="Ribonuclease H-like superfamily/Ribonuclease H"/>
    <property type="match status" value="1"/>
</dbReference>
<gene>
    <name evidence="2" type="ORF">IPO85_11920</name>
</gene>
<proteinExistence type="predicted"/>
<organism evidence="2 3">
    <name type="scientific">Candidatus Defluviibacterium haderslevense</name>
    <dbReference type="NCBI Taxonomy" id="2981993"/>
    <lineage>
        <taxon>Bacteria</taxon>
        <taxon>Pseudomonadati</taxon>
        <taxon>Bacteroidota</taxon>
        <taxon>Saprospiria</taxon>
        <taxon>Saprospirales</taxon>
        <taxon>Saprospiraceae</taxon>
        <taxon>Candidatus Defluviibacterium</taxon>
    </lineage>
</organism>
<name>A0A9D7XF13_9BACT</name>
<accession>A0A9D7XF13</accession>
<dbReference type="Proteomes" id="UP000808349">
    <property type="component" value="Unassembled WGS sequence"/>
</dbReference>
<dbReference type="Pfam" id="PF13482">
    <property type="entry name" value="RNase_H_2"/>
    <property type="match status" value="1"/>
</dbReference>
<protein>
    <submittedName>
        <fullName evidence="2">Ribonuclease H-like domain-containing protein</fullName>
    </submittedName>
</protein>
<dbReference type="SUPFAM" id="SSF53098">
    <property type="entry name" value="Ribonuclease H-like"/>
    <property type="match status" value="1"/>
</dbReference>
<sequence length="165" mass="20138">MPRSIFIDCEWYIGGDIFLIGWAYSVRSQGQLYDSSLTQQKFLTLLKGVTYIYFYGPDVGVIERHWGIVLRDKFICINILKVFKHHFHANSYKLAHIEVMFGIYRQEVEYKKSVWMIWKDWRHPQRKKRLLKYNREDVINMMRLWIRVRNHFGIQNSYLIQEKLK</sequence>
<evidence type="ECO:0000313" key="3">
    <source>
        <dbReference type="Proteomes" id="UP000808349"/>
    </source>
</evidence>
<dbReference type="AlphaFoldDB" id="A0A9D7XF13"/>
<dbReference type="EMBL" id="JADKFW010000008">
    <property type="protein sequence ID" value="MBK9718196.1"/>
    <property type="molecule type" value="Genomic_DNA"/>
</dbReference>
<feature type="domain" description="YprB ribonuclease H-like" evidence="1">
    <location>
        <begin position="6"/>
        <end position="145"/>
    </location>
</feature>
<dbReference type="InterPro" id="IPR012337">
    <property type="entry name" value="RNaseH-like_sf"/>
</dbReference>
<comment type="caution">
    <text evidence="2">The sequence shown here is derived from an EMBL/GenBank/DDBJ whole genome shotgun (WGS) entry which is preliminary data.</text>
</comment>
<dbReference type="GO" id="GO:0003676">
    <property type="term" value="F:nucleic acid binding"/>
    <property type="evidence" value="ECO:0007669"/>
    <property type="project" value="InterPro"/>
</dbReference>
<reference evidence="2 3" key="1">
    <citation type="submission" date="2020-10" db="EMBL/GenBank/DDBJ databases">
        <title>Connecting structure to function with the recovery of over 1000 high-quality activated sludge metagenome-assembled genomes encoding full-length rRNA genes using long-read sequencing.</title>
        <authorList>
            <person name="Singleton C.M."/>
            <person name="Petriglieri F."/>
            <person name="Kristensen J.M."/>
            <person name="Kirkegaard R.H."/>
            <person name="Michaelsen T.Y."/>
            <person name="Andersen M.H."/>
            <person name="Karst S.M."/>
            <person name="Dueholm M.S."/>
            <person name="Nielsen P.H."/>
            <person name="Albertsen M."/>
        </authorList>
    </citation>
    <scope>NUCLEOTIDE SEQUENCE [LARGE SCALE GENOMIC DNA]</scope>
    <source>
        <strain evidence="2">Ribe_18-Q3-R11-54_BAT3C.373</strain>
    </source>
</reference>